<dbReference type="InterPro" id="IPR010583">
    <property type="entry name" value="MipA"/>
</dbReference>
<evidence type="ECO:0000256" key="3">
    <source>
        <dbReference type="ARBA" id="ARBA00022729"/>
    </source>
</evidence>
<dbReference type="STRING" id="1293890.TALK_05090"/>
<comment type="caution">
    <text evidence="7">The sequence shown here is derived from an EMBL/GenBank/DDBJ whole genome shotgun (WGS) entry which is preliminary data.</text>
</comment>
<dbReference type="AlphaFoldDB" id="A0A1Y2LFF7"/>
<dbReference type="EMBL" id="JFKB01000002">
    <property type="protein sequence ID" value="OSQ49690.1"/>
    <property type="molecule type" value="Genomic_DNA"/>
</dbReference>
<dbReference type="GO" id="GO:0009252">
    <property type="term" value="P:peptidoglycan biosynthetic process"/>
    <property type="evidence" value="ECO:0007669"/>
    <property type="project" value="TreeGrafter"/>
</dbReference>
<feature type="chain" id="PRO_5011965860" evidence="6">
    <location>
        <begin position="37"/>
        <end position="284"/>
    </location>
</feature>
<keyword evidence="4" id="KW-0472">Membrane</keyword>
<dbReference type="Proteomes" id="UP000193396">
    <property type="component" value="Unassembled WGS sequence"/>
</dbReference>
<sequence>MNFHRFSNMIGNGLILFGSGLCATALVLVMSTSANAQQNKRDTLRDQVNPKDANASDPWLGGNWQFGAFGQAESNPYRGADSMDLDGLPLLAYDAERLHVGIDGIAVKVWQNEFASFDVIGALRMKPFDNDDSSYLRGMQERDMAYDAGVGFKTRLWRGELGAHYLTDVNDAHDGHEVDLTYTLPLDLHGVTFSWGGGVLWQSEKLANYYVGVSGTEVRSDRSAYSADGAFIPHLDLTMTYPIMDGLMLMGTGGVKLLPDSYTDSPLIDDDYTYSLGLGLVYNF</sequence>
<keyword evidence="5" id="KW-0998">Cell outer membrane</keyword>
<evidence type="ECO:0000256" key="1">
    <source>
        <dbReference type="ARBA" id="ARBA00004442"/>
    </source>
</evidence>
<evidence type="ECO:0000256" key="5">
    <source>
        <dbReference type="ARBA" id="ARBA00023237"/>
    </source>
</evidence>
<evidence type="ECO:0000256" key="6">
    <source>
        <dbReference type="SAM" id="SignalP"/>
    </source>
</evidence>
<dbReference type="PANTHER" id="PTHR38776:SF1">
    <property type="entry name" value="MLTA-INTERACTING PROTEIN-RELATED"/>
    <property type="match status" value="1"/>
</dbReference>
<evidence type="ECO:0000313" key="8">
    <source>
        <dbReference type="Proteomes" id="UP000193396"/>
    </source>
</evidence>
<dbReference type="PANTHER" id="PTHR38776">
    <property type="entry name" value="MLTA-INTERACTING PROTEIN-RELATED"/>
    <property type="match status" value="1"/>
</dbReference>
<gene>
    <name evidence="7" type="ORF">TALK_05090</name>
</gene>
<evidence type="ECO:0000313" key="7">
    <source>
        <dbReference type="EMBL" id="OSQ49690.1"/>
    </source>
</evidence>
<evidence type="ECO:0000256" key="4">
    <source>
        <dbReference type="ARBA" id="ARBA00023136"/>
    </source>
</evidence>
<keyword evidence="3 6" id="KW-0732">Signal</keyword>
<dbReference type="OrthoDB" id="7343706at2"/>
<dbReference type="GO" id="GO:0009279">
    <property type="term" value="C:cell outer membrane"/>
    <property type="evidence" value="ECO:0007669"/>
    <property type="project" value="UniProtKB-SubCell"/>
</dbReference>
<dbReference type="Pfam" id="PF06629">
    <property type="entry name" value="MipA"/>
    <property type="match status" value="1"/>
</dbReference>
<reference evidence="7 8" key="1">
    <citation type="submission" date="2014-03" db="EMBL/GenBank/DDBJ databases">
        <title>The draft genome sequence of Thalassospira alkalitolerans JCM 18968.</title>
        <authorList>
            <person name="Lai Q."/>
            <person name="Shao Z."/>
        </authorList>
    </citation>
    <scope>NUCLEOTIDE SEQUENCE [LARGE SCALE GENOMIC DNA]</scope>
    <source>
        <strain evidence="7 8">JCM 18968</strain>
    </source>
</reference>
<evidence type="ECO:0000256" key="2">
    <source>
        <dbReference type="ARBA" id="ARBA00005722"/>
    </source>
</evidence>
<name>A0A1Y2LFF7_9PROT</name>
<comment type="subcellular location">
    <subcellularLocation>
        <location evidence="1">Cell outer membrane</location>
    </subcellularLocation>
</comment>
<proteinExistence type="inferred from homology"/>
<feature type="signal peptide" evidence="6">
    <location>
        <begin position="1"/>
        <end position="36"/>
    </location>
</feature>
<dbReference type="RefSeq" id="WP_085616523.1">
    <property type="nucleotide sequence ID" value="NZ_CAXBPE010000013.1"/>
</dbReference>
<accession>A0A1Y2LFF7</accession>
<organism evidence="7 8">
    <name type="scientific">Thalassospira alkalitolerans</name>
    <dbReference type="NCBI Taxonomy" id="1293890"/>
    <lineage>
        <taxon>Bacteria</taxon>
        <taxon>Pseudomonadati</taxon>
        <taxon>Pseudomonadota</taxon>
        <taxon>Alphaproteobacteria</taxon>
        <taxon>Rhodospirillales</taxon>
        <taxon>Thalassospiraceae</taxon>
        <taxon>Thalassospira</taxon>
    </lineage>
</organism>
<comment type="similarity">
    <text evidence="2">Belongs to the MipA/OmpV family.</text>
</comment>
<protein>
    <submittedName>
        <fullName evidence="7">Structural protein MipA</fullName>
    </submittedName>
</protein>
<keyword evidence="8" id="KW-1185">Reference proteome</keyword>